<evidence type="ECO:0000256" key="2">
    <source>
        <dbReference type="SAM" id="MobiDB-lite"/>
    </source>
</evidence>
<feature type="compositionally biased region" description="Basic and acidic residues" evidence="2">
    <location>
        <begin position="40"/>
        <end position="53"/>
    </location>
</feature>
<feature type="compositionally biased region" description="Polar residues" evidence="2">
    <location>
        <begin position="70"/>
        <end position="97"/>
    </location>
</feature>
<feature type="region of interest" description="Disordered" evidence="2">
    <location>
        <begin position="1"/>
        <end position="97"/>
    </location>
</feature>
<keyword evidence="4" id="KW-1185">Reference proteome</keyword>
<organism evidence="3 4">
    <name type="scientific">Loxostege sticticalis</name>
    <name type="common">Beet webworm moth</name>
    <dbReference type="NCBI Taxonomy" id="481309"/>
    <lineage>
        <taxon>Eukaryota</taxon>
        <taxon>Metazoa</taxon>
        <taxon>Ecdysozoa</taxon>
        <taxon>Arthropoda</taxon>
        <taxon>Hexapoda</taxon>
        <taxon>Insecta</taxon>
        <taxon>Pterygota</taxon>
        <taxon>Neoptera</taxon>
        <taxon>Endopterygota</taxon>
        <taxon>Lepidoptera</taxon>
        <taxon>Glossata</taxon>
        <taxon>Ditrysia</taxon>
        <taxon>Pyraloidea</taxon>
        <taxon>Crambidae</taxon>
        <taxon>Pyraustinae</taxon>
        <taxon>Loxostege</taxon>
    </lineage>
</organism>
<feature type="coiled-coil region" evidence="1">
    <location>
        <begin position="103"/>
        <end position="162"/>
    </location>
</feature>
<gene>
    <name evidence="3" type="ORF">ABMA27_003351</name>
</gene>
<feature type="compositionally biased region" description="Basic residues" evidence="2">
    <location>
        <begin position="54"/>
        <end position="69"/>
    </location>
</feature>
<evidence type="ECO:0000256" key="1">
    <source>
        <dbReference type="SAM" id="Coils"/>
    </source>
</evidence>
<evidence type="ECO:0000313" key="3">
    <source>
        <dbReference type="EMBL" id="KAL0879636.1"/>
    </source>
</evidence>
<name>A0ABR3HSU7_LOXSC</name>
<feature type="compositionally biased region" description="Basic and acidic residues" evidence="2">
    <location>
        <begin position="16"/>
        <end position="28"/>
    </location>
</feature>
<keyword evidence="1" id="KW-0175">Coiled coil</keyword>
<accession>A0ABR3HSU7</accession>
<comment type="caution">
    <text evidence="3">The sequence shown here is derived from an EMBL/GenBank/DDBJ whole genome shotgun (WGS) entry which is preliminary data.</text>
</comment>
<dbReference type="PANTHER" id="PTHR46601:SF2">
    <property type="entry name" value="UBIQUITIN-LIKE PROTEASE FAMILY PROFILE DOMAIN-CONTAINING PROTEIN"/>
    <property type="match status" value="1"/>
</dbReference>
<dbReference type="EMBL" id="JBEUOH010000014">
    <property type="protein sequence ID" value="KAL0879636.1"/>
    <property type="molecule type" value="Genomic_DNA"/>
</dbReference>
<evidence type="ECO:0000313" key="4">
    <source>
        <dbReference type="Proteomes" id="UP001549920"/>
    </source>
</evidence>
<dbReference type="PANTHER" id="PTHR46601">
    <property type="entry name" value="ULP_PROTEASE DOMAIN-CONTAINING PROTEIN"/>
    <property type="match status" value="1"/>
</dbReference>
<sequence length="914" mass="106377">MALTPAERAKRYRNKIKQDPEKLKEHKEKKSKRMQSYNKKIKELSEEQQEEQRKKWREQKKKQAQKRKAANNSNQNVDEASTSKTTVKGNTRRNSGSTLVLRYNKLMTEHRRTLKAVEQYKRNYNRLRKSLFRQKLNSENRIKQLQCENEKLKVRQEIMEVTLKNVYQNADRLVEKQKIKEAMQKQPKKLCKKSEAKVLGLKYPLRMTQMKNRSIRKEIIEELECFFNRDDISRMTAGKRETRTKAKKKSQIRYLVDTLQNLHEVYKNEGGSISFSTFCRYKPYYVLSPSVHRRETCLCIKHANMEFMFIALKHKGVITHKNLDELLVAASCDTKSYTCMYNKCEQCKNISFQHSENNQTDEIKWSKWVRVSHNYQKAGKQLTTKKTVKTQIKGTIYELLREIKKEMPLFKTHHFNWKEQQRQYRTCVNNLKDDEIAIICDFSENYECKYGQEIQSTHFGASKNAVTLHTGMIFTKDSSQSFASLSDNTCHEPHAIWAHLMPILRYSKNMNQQRKTIHFFSDGPSSQYRQKKNFFLLSLFTAKLGLSYSTWSFSEAGHGKSIADGIGGSMKRALDKRVSYGVDITNANDAYNILQKSGTSVKCFFIPEEDIENFKKLVPINLEVLPGTMQLHQITTSQENQIQYRQLSCFCGEIRGFCNCYNPKTHVFLRGCLDIPAAPVVTEIASITADTSEVADIPIVSEVDTDPNEPNLLQSLNFDHVMDDFQQDFVSLNCEEPQFYNASHNDNYNLNCDLDFSTSYNPHSFSLNDHILNTPENTKSSLLQNQDITDIPLDYELPASQILSPVNNKDNSNDKVRILKSINIHDEMAYRPLAKRPRVLLPKKVEPKHYHIIPSSKENKVRKISSRTFLCFTCKKRKEFNLEEMAKCMVCSNWVCLSCSNTILDYVCAMCLSQ</sequence>
<protein>
    <submittedName>
        <fullName evidence="3">Uncharacterized protein</fullName>
    </submittedName>
</protein>
<reference evidence="3 4" key="1">
    <citation type="submission" date="2024-06" db="EMBL/GenBank/DDBJ databases">
        <title>A chromosome-level genome assembly of beet webworm, Loxostege sticticalis.</title>
        <authorList>
            <person name="Zhang Y."/>
        </authorList>
    </citation>
    <scope>NUCLEOTIDE SEQUENCE [LARGE SCALE GENOMIC DNA]</scope>
    <source>
        <strain evidence="3">AQ026</strain>
        <tissue evidence="3">Whole body</tissue>
    </source>
</reference>
<dbReference type="Proteomes" id="UP001549920">
    <property type="component" value="Unassembled WGS sequence"/>
</dbReference>
<proteinExistence type="predicted"/>